<keyword evidence="11" id="KW-0472">Membrane</keyword>
<evidence type="ECO:0000313" key="14">
    <source>
        <dbReference type="Proteomes" id="UP000252519"/>
    </source>
</evidence>
<gene>
    <name evidence="13" type="ORF">ANCCAN_24281</name>
</gene>
<dbReference type="InterPro" id="IPR016181">
    <property type="entry name" value="Acyl_CoA_acyltransferase"/>
</dbReference>
<keyword evidence="11" id="KW-1133">Transmembrane helix</keyword>
<dbReference type="GO" id="GO:0000139">
    <property type="term" value="C:Golgi membrane"/>
    <property type="evidence" value="ECO:0007669"/>
    <property type="project" value="TreeGrafter"/>
</dbReference>
<sequence length="395" mass="44581">MLALVVVLQIPGPGDILILLLIFFPRFVLTRHFWSDVQRKEFFQIDVARSMTNSALLFEVVGNPPSVEGVHLPSLEDLRFDVLIALSAIHSMYPLPGIRRRFHLRCKAMRQLDKIIANNINTLTARQLYFHLFIRRINNTGNSEAEMRRILKSWLQFSLIQDSCAVFPAPIKVCRMPIPSSDGEEDLLLRDGGSIAHSLVLRSLTHDDVPAIKALCAASFPIQYPECWFEEVVSGALISVGLFDEEQLVAMMVAETKTILHCNPEDRDIVADTGAHVVYMLSLAVAHPYRRIGLASRLLRHLLDSVVDNPPYPKAVFLHVLSTNTAAIKFYKSNGFVHHTTLLNYYRLKSEYGDGCTYVLYTNGSRPPFSLNDICRSVGTALCFPIKALCRTFFY</sequence>
<comment type="caution">
    <text evidence="13">The sequence shown here is derived from an EMBL/GenBank/DDBJ whole genome shotgun (WGS) entry which is preliminary data.</text>
</comment>
<organism evidence="13 14">
    <name type="scientific">Ancylostoma caninum</name>
    <name type="common">Dog hookworm</name>
    <dbReference type="NCBI Taxonomy" id="29170"/>
    <lineage>
        <taxon>Eukaryota</taxon>
        <taxon>Metazoa</taxon>
        <taxon>Ecdysozoa</taxon>
        <taxon>Nematoda</taxon>
        <taxon>Chromadorea</taxon>
        <taxon>Rhabditida</taxon>
        <taxon>Rhabditina</taxon>
        <taxon>Rhabditomorpha</taxon>
        <taxon>Strongyloidea</taxon>
        <taxon>Ancylostomatidae</taxon>
        <taxon>Ancylostomatinae</taxon>
        <taxon>Ancylostoma</taxon>
    </lineage>
</organism>
<dbReference type="OrthoDB" id="47017at2759"/>
<comment type="catalytic activity">
    <reaction evidence="9">
        <text>L-lysyl-[protein] + acetyl-CoA = N(6)-acetyl-L-lysyl-[protein] + CoA + H(+)</text>
        <dbReference type="Rhea" id="RHEA:45948"/>
        <dbReference type="Rhea" id="RHEA-COMP:9752"/>
        <dbReference type="Rhea" id="RHEA-COMP:10731"/>
        <dbReference type="ChEBI" id="CHEBI:15378"/>
        <dbReference type="ChEBI" id="CHEBI:29969"/>
        <dbReference type="ChEBI" id="CHEBI:57287"/>
        <dbReference type="ChEBI" id="CHEBI:57288"/>
        <dbReference type="ChEBI" id="CHEBI:61930"/>
        <dbReference type="EC" id="2.3.1.48"/>
    </reaction>
</comment>
<protein>
    <recommendedName>
        <fullName evidence="8">N-alpha-acetyltransferase 60</fullName>
        <ecNumber evidence="7">2.3.1.259</ecNumber>
        <ecNumber evidence="1">2.3.1.48</ecNumber>
    </recommendedName>
</protein>
<keyword evidence="11" id="KW-0812">Transmembrane</keyword>
<dbReference type="GO" id="GO:0120518">
    <property type="term" value="F:protein N-terminal-methionine acetyltransferase activity"/>
    <property type="evidence" value="ECO:0007669"/>
    <property type="project" value="UniProtKB-EC"/>
</dbReference>
<keyword evidence="2 13" id="KW-0808">Transferase</keyword>
<dbReference type="Pfam" id="PF07766">
    <property type="entry name" value="LETM1_RBD"/>
    <property type="match status" value="1"/>
</dbReference>
<evidence type="ECO:0000256" key="7">
    <source>
        <dbReference type="ARBA" id="ARBA00026111"/>
    </source>
</evidence>
<proteinExistence type="inferred from homology"/>
<dbReference type="GO" id="GO:0004402">
    <property type="term" value="F:histone acetyltransferase activity"/>
    <property type="evidence" value="ECO:0007669"/>
    <property type="project" value="TreeGrafter"/>
</dbReference>
<evidence type="ECO:0000256" key="2">
    <source>
        <dbReference type="ARBA" id="ARBA00022679"/>
    </source>
</evidence>
<name>A0A368FCS5_ANCCA</name>
<dbReference type="GO" id="GO:0043022">
    <property type="term" value="F:ribosome binding"/>
    <property type="evidence" value="ECO:0007669"/>
    <property type="project" value="InterPro"/>
</dbReference>
<dbReference type="Pfam" id="PF00583">
    <property type="entry name" value="Acetyltransf_1"/>
    <property type="match status" value="1"/>
</dbReference>
<keyword evidence="4" id="KW-0156">Chromatin regulator</keyword>
<keyword evidence="3" id="KW-0159">Chromosome partition</keyword>
<dbReference type="Gene3D" id="3.40.630.30">
    <property type="match status" value="1"/>
</dbReference>
<comment type="similarity">
    <text evidence="6">Belongs to the acetyltransferase family. NAA60 subfamily.</text>
</comment>
<evidence type="ECO:0000256" key="9">
    <source>
        <dbReference type="ARBA" id="ARBA00048017"/>
    </source>
</evidence>
<reference evidence="13 14" key="1">
    <citation type="submission" date="2014-10" db="EMBL/GenBank/DDBJ databases">
        <title>Draft genome of the hookworm Ancylostoma caninum.</title>
        <authorList>
            <person name="Mitreva M."/>
        </authorList>
    </citation>
    <scope>NUCLEOTIDE SEQUENCE [LARGE SCALE GENOMIC DNA]</scope>
    <source>
        <strain evidence="13 14">Baltimore</strain>
    </source>
</reference>
<dbReference type="InterPro" id="IPR033122">
    <property type="entry name" value="LETM1-like_RBD"/>
</dbReference>
<evidence type="ECO:0000313" key="13">
    <source>
        <dbReference type="EMBL" id="RCN29954.1"/>
    </source>
</evidence>
<evidence type="ECO:0000256" key="10">
    <source>
        <dbReference type="ARBA" id="ARBA00048848"/>
    </source>
</evidence>
<dbReference type="PANTHER" id="PTHR14744">
    <property type="entry name" value="N-ALPHA-ACETYLTRANSFERASE 60"/>
    <property type="match status" value="1"/>
</dbReference>
<dbReference type="InterPro" id="IPR045141">
    <property type="entry name" value="NAA60-like"/>
</dbReference>
<dbReference type="PANTHER" id="PTHR14744:SF15">
    <property type="entry name" value="N-ALPHA-ACETYLTRANSFERASE 60"/>
    <property type="match status" value="1"/>
</dbReference>
<evidence type="ECO:0000259" key="12">
    <source>
        <dbReference type="PROSITE" id="PS51186"/>
    </source>
</evidence>
<dbReference type="CDD" id="cd04301">
    <property type="entry name" value="NAT_SF"/>
    <property type="match status" value="1"/>
</dbReference>
<feature type="transmembrane region" description="Helical" evidence="11">
    <location>
        <begin position="6"/>
        <end position="29"/>
    </location>
</feature>
<keyword evidence="14" id="KW-1185">Reference proteome</keyword>
<evidence type="ECO:0000256" key="1">
    <source>
        <dbReference type="ARBA" id="ARBA00013184"/>
    </source>
</evidence>
<dbReference type="GO" id="GO:0007059">
    <property type="term" value="P:chromosome segregation"/>
    <property type="evidence" value="ECO:0007669"/>
    <property type="project" value="UniProtKB-KW"/>
</dbReference>
<dbReference type="PROSITE" id="PS51186">
    <property type="entry name" value="GNAT"/>
    <property type="match status" value="1"/>
</dbReference>
<dbReference type="EMBL" id="JOJR01001720">
    <property type="protein sequence ID" value="RCN29954.1"/>
    <property type="molecule type" value="Genomic_DNA"/>
</dbReference>
<accession>A0A368FCS5</accession>
<evidence type="ECO:0000256" key="4">
    <source>
        <dbReference type="ARBA" id="ARBA00022853"/>
    </source>
</evidence>
<comment type="catalytic activity">
    <reaction evidence="10">
        <text>N-terminal L-methionyl-[transmembrane protein] + acetyl-CoA = N-terminal N(alpha)-acetyl-L-methionyl-[transmembrane protein] + CoA + H(+)</text>
        <dbReference type="Rhea" id="RHEA:50604"/>
        <dbReference type="Rhea" id="RHEA-COMP:12745"/>
        <dbReference type="Rhea" id="RHEA-COMP:12746"/>
        <dbReference type="ChEBI" id="CHEBI:15378"/>
        <dbReference type="ChEBI" id="CHEBI:57287"/>
        <dbReference type="ChEBI" id="CHEBI:57288"/>
        <dbReference type="ChEBI" id="CHEBI:64731"/>
        <dbReference type="ChEBI" id="CHEBI:133414"/>
        <dbReference type="EC" id="2.3.1.259"/>
    </reaction>
</comment>
<evidence type="ECO:0000256" key="5">
    <source>
        <dbReference type="ARBA" id="ARBA00023315"/>
    </source>
</evidence>
<evidence type="ECO:0000256" key="8">
    <source>
        <dbReference type="ARBA" id="ARBA00026144"/>
    </source>
</evidence>
<dbReference type="EC" id="2.3.1.48" evidence="1"/>
<evidence type="ECO:0000256" key="6">
    <source>
        <dbReference type="ARBA" id="ARBA00025774"/>
    </source>
</evidence>
<keyword evidence="5" id="KW-0012">Acyltransferase</keyword>
<evidence type="ECO:0000256" key="3">
    <source>
        <dbReference type="ARBA" id="ARBA00022829"/>
    </source>
</evidence>
<dbReference type="STRING" id="29170.A0A368FCS5"/>
<dbReference type="AlphaFoldDB" id="A0A368FCS5"/>
<dbReference type="InterPro" id="IPR000182">
    <property type="entry name" value="GNAT_dom"/>
</dbReference>
<evidence type="ECO:0000256" key="11">
    <source>
        <dbReference type="SAM" id="Phobius"/>
    </source>
</evidence>
<dbReference type="EC" id="2.3.1.259" evidence="7"/>
<dbReference type="Proteomes" id="UP000252519">
    <property type="component" value="Unassembled WGS sequence"/>
</dbReference>
<dbReference type="SUPFAM" id="SSF55729">
    <property type="entry name" value="Acyl-CoA N-acyltransferases (Nat)"/>
    <property type="match status" value="1"/>
</dbReference>
<feature type="domain" description="N-acetyltransferase" evidence="12">
    <location>
        <begin position="199"/>
        <end position="359"/>
    </location>
</feature>